<name>A0A7S4LPZ4_OXYMA</name>
<dbReference type="AlphaFoldDB" id="A0A7S4LPZ4"/>
<gene>
    <name evidence="2" type="ORF">OMAR00294_LOCUS2252</name>
</gene>
<organism evidence="2">
    <name type="scientific">Oxyrrhis marina</name>
    <name type="common">Dinoflagellate</name>
    <dbReference type="NCBI Taxonomy" id="2969"/>
    <lineage>
        <taxon>Eukaryota</taxon>
        <taxon>Sar</taxon>
        <taxon>Alveolata</taxon>
        <taxon>Dinophyceae</taxon>
        <taxon>Oxyrrhinales</taxon>
        <taxon>Oxyrrhinaceae</taxon>
        <taxon>Oxyrrhis</taxon>
    </lineage>
</organism>
<feature type="compositionally biased region" description="Polar residues" evidence="1">
    <location>
        <begin position="223"/>
        <end position="232"/>
    </location>
</feature>
<sequence>MFGSTAPDAAKIADAIASDLSELRAIRQEIRSRNAQMKRSQSAERRGRQRPSELSTDSPTKPALGQAPGRQSNEKEEPNAQLSPKTEGPFTPHRGTKDLSSVDTMEDINAWLVAHGVPPFASFVTIDALRDFSVEQLKFRIHDADAAVVLYNRLKQSGGEIAAPKFKPDAAVESSWTASPQQSSCTMSTPMPVTRDHYRGAFSSRLQSKSPVRTVPPARSVESKQWSSNWRSQGAVGTVSSGRSVSPAPVVSTTYTRGRSISPMRIVRAPRVSVSPQPMRSMGRELSPMSRMSPRYVTMQTGGYGYTAGTPQPYRGVPATTTIPTVRPLITSSWLRPSPSTYRSYAVSDTR</sequence>
<feature type="region of interest" description="Disordered" evidence="1">
    <location>
        <begin position="30"/>
        <end position="100"/>
    </location>
</feature>
<evidence type="ECO:0000313" key="2">
    <source>
        <dbReference type="EMBL" id="CAE0843014.1"/>
    </source>
</evidence>
<evidence type="ECO:0000256" key="1">
    <source>
        <dbReference type="SAM" id="MobiDB-lite"/>
    </source>
</evidence>
<dbReference type="EMBL" id="HBJB01002753">
    <property type="protein sequence ID" value="CAE0843014.1"/>
    <property type="molecule type" value="Transcribed_RNA"/>
</dbReference>
<feature type="region of interest" description="Disordered" evidence="1">
    <location>
        <begin position="206"/>
        <end position="251"/>
    </location>
</feature>
<accession>A0A7S4LPZ4</accession>
<evidence type="ECO:0008006" key="3">
    <source>
        <dbReference type="Google" id="ProtNLM"/>
    </source>
</evidence>
<proteinExistence type="predicted"/>
<protein>
    <recommendedName>
        <fullName evidence="3">SAM domain-containing protein</fullName>
    </recommendedName>
</protein>
<reference evidence="2" key="1">
    <citation type="submission" date="2021-01" db="EMBL/GenBank/DDBJ databases">
        <authorList>
            <person name="Corre E."/>
            <person name="Pelletier E."/>
            <person name="Niang G."/>
            <person name="Scheremetjew M."/>
            <person name="Finn R."/>
            <person name="Kale V."/>
            <person name="Holt S."/>
            <person name="Cochrane G."/>
            <person name="Meng A."/>
            <person name="Brown T."/>
            <person name="Cohen L."/>
        </authorList>
    </citation>
    <scope>NUCLEOTIDE SEQUENCE</scope>
    <source>
        <strain evidence="2">LB1974</strain>
    </source>
</reference>